<dbReference type="STRING" id="1449351.RISW2_02255"/>
<dbReference type="Proteomes" id="UP000023430">
    <property type="component" value="Unassembled WGS sequence"/>
</dbReference>
<dbReference type="EMBL" id="JAME01000011">
    <property type="protein sequence ID" value="ETX29296.1"/>
    <property type="molecule type" value="Genomic_DNA"/>
</dbReference>
<keyword evidence="1" id="KW-1133">Transmembrane helix</keyword>
<keyword evidence="1" id="KW-0472">Membrane</keyword>
<comment type="caution">
    <text evidence="2">The sequence shown here is derived from an EMBL/GenBank/DDBJ whole genome shotgun (WGS) entry which is preliminary data.</text>
</comment>
<gene>
    <name evidence="2" type="ORF">RISW2_02255</name>
</gene>
<proteinExistence type="predicted"/>
<dbReference type="eggNOG" id="ENOG50312FC">
    <property type="taxonomic scope" value="Bacteria"/>
</dbReference>
<evidence type="ECO:0000313" key="3">
    <source>
        <dbReference type="Proteomes" id="UP000023430"/>
    </source>
</evidence>
<protein>
    <submittedName>
        <fullName evidence="2">Uncharacterized protein</fullName>
    </submittedName>
</protein>
<keyword evidence="3" id="KW-1185">Reference proteome</keyword>
<reference evidence="2 3" key="1">
    <citation type="submission" date="2014-01" db="EMBL/GenBank/DDBJ databases">
        <title>Roseivivax isoporae LMG 25204 Genome Sequencing.</title>
        <authorList>
            <person name="Lai Q."/>
            <person name="Li G."/>
            <person name="Shao Z."/>
        </authorList>
    </citation>
    <scope>NUCLEOTIDE SEQUENCE [LARGE SCALE GENOMIC DNA]</scope>
    <source>
        <strain evidence="2 3">LMG 25204</strain>
    </source>
</reference>
<dbReference type="AlphaFoldDB" id="X7FB05"/>
<name>X7FB05_9RHOB</name>
<evidence type="ECO:0000256" key="1">
    <source>
        <dbReference type="SAM" id="Phobius"/>
    </source>
</evidence>
<evidence type="ECO:0000313" key="2">
    <source>
        <dbReference type="EMBL" id="ETX29296.1"/>
    </source>
</evidence>
<sequence length="75" mass="7997">MISQETRSMRIFAMATMGLLLAGIAMLAAPTIGNWAVVLGVMAALPLLRAVLLAISLDRPDRDDADLPEKAPRGH</sequence>
<accession>X7FB05</accession>
<keyword evidence="1" id="KW-0812">Transmembrane</keyword>
<feature type="transmembrane region" description="Helical" evidence="1">
    <location>
        <begin position="12"/>
        <end position="29"/>
    </location>
</feature>
<feature type="transmembrane region" description="Helical" evidence="1">
    <location>
        <begin position="35"/>
        <end position="55"/>
    </location>
</feature>
<dbReference type="RefSeq" id="WP_043769362.1">
    <property type="nucleotide sequence ID" value="NZ_JAME01000011.1"/>
</dbReference>
<organism evidence="2 3">
    <name type="scientific">Roseivivax isoporae LMG 25204</name>
    <dbReference type="NCBI Taxonomy" id="1449351"/>
    <lineage>
        <taxon>Bacteria</taxon>
        <taxon>Pseudomonadati</taxon>
        <taxon>Pseudomonadota</taxon>
        <taxon>Alphaproteobacteria</taxon>
        <taxon>Rhodobacterales</taxon>
        <taxon>Roseobacteraceae</taxon>
        <taxon>Roseivivax</taxon>
    </lineage>
</organism>